<sequence>MRQRRRIKPRPPSHETTPLATALLAACHQRRRGNARPQTREAEPCARKIIKETNPTMDGIFQLTHLRRQRAIRRCLFMATVQVILNAPYYTLQLIDEVYSLHNAVLYLCPLIIIRKYSLATQTQTLCREEERVKKISNSAEHQSIFFKKTIFKNTHQQIGQW</sequence>
<dbReference type="PROSITE" id="PS51257">
    <property type="entry name" value="PROKAR_LIPOPROTEIN"/>
    <property type="match status" value="1"/>
</dbReference>
<reference evidence="3" key="2">
    <citation type="submission" date="2019-09" db="UniProtKB">
        <authorList>
            <consortium name="WormBaseParasite"/>
        </authorList>
    </citation>
    <scope>IDENTIFICATION</scope>
</reference>
<dbReference type="AlphaFoldDB" id="A0A183FZX4"/>
<name>A0A183FZX4_HELPZ</name>
<reference evidence="1 2" key="1">
    <citation type="submission" date="2018-11" db="EMBL/GenBank/DDBJ databases">
        <authorList>
            <consortium name="Pathogen Informatics"/>
        </authorList>
    </citation>
    <scope>NUCLEOTIDE SEQUENCE [LARGE SCALE GENOMIC DNA]</scope>
</reference>
<organism evidence="2 3">
    <name type="scientific">Heligmosomoides polygyrus</name>
    <name type="common">Parasitic roundworm</name>
    <dbReference type="NCBI Taxonomy" id="6339"/>
    <lineage>
        <taxon>Eukaryota</taxon>
        <taxon>Metazoa</taxon>
        <taxon>Ecdysozoa</taxon>
        <taxon>Nematoda</taxon>
        <taxon>Chromadorea</taxon>
        <taxon>Rhabditida</taxon>
        <taxon>Rhabditina</taxon>
        <taxon>Rhabditomorpha</taxon>
        <taxon>Strongyloidea</taxon>
        <taxon>Heligmosomidae</taxon>
        <taxon>Heligmosomoides</taxon>
    </lineage>
</organism>
<dbReference type="Proteomes" id="UP000050761">
    <property type="component" value="Unassembled WGS sequence"/>
</dbReference>
<accession>A0A183FZX4</accession>
<dbReference type="WBParaSite" id="HPBE_0001434601-mRNA-1">
    <property type="protein sequence ID" value="HPBE_0001434601-mRNA-1"/>
    <property type="gene ID" value="HPBE_0001434601"/>
</dbReference>
<evidence type="ECO:0000313" key="3">
    <source>
        <dbReference type="WBParaSite" id="HPBE_0001434601-mRNA-1"/>
    </source>
</evidence>
<evidence type="ECO:0000313" key="2">
    <source>
        <dbReference type="Proteomes" id="UP000050761"/>
    </source>
</evidence>
<accession>A0A3P7ZGH4</accession>
<proteinExistence type="predicted"/>
<dbReference type="OrthoDB" id="5841613at2759"/>
<evidence type="ECO:0000313" key="1">
    <source>
        <dbReference type="EMBL" id="VDO99341.1"/>
    </source>
</evidence>
<protein>
    <submittedName>
        <fullName evidence="3">G_PROTEIN_RECEP_F1_2 domain-containing protein</fullName>
    </submittedName>
</protein>
<keyword evidence="2" id="KW-1185">Reference proteome</keyword>
<dbReference type="EMBL" id="UZAH01028322">
    <property type="protein sequence ID" value="VDO99341.1"/>
    <property type="molecule type" value="Genomic_DNA"/>
</dbReference>
<gene>
    <name evidence="1" type="ORF">HPBE_LOCUS14347</name>
</gene>